<evidence type="ECO:0000313" key="2">
    <source>
        <dbReference type="EMBL" id="CZR69502.1"/>
    </source>
</evidence>
<dbReference type="Proteomes" id="UP000184330">
    <property type="component" value="Unassembled WGS sequence"/>
</dbReference>
<dbReference type="InterPro" id="IPR010730">
    <property type="entry name" value="HET"/>
</dbReference>
<evidence type="ECO:0000259" key="1">
    <source>
        <dbReference type="Pfam" id="PF06985"/>
    </source>
</evidence>
<accession>A0A1L7XWR2</accession>
<gene>
    <name evidence="2" type="ORF">PAC_19402</name>
</gene>
<sequence length="589" mass="66906">MWLINTTSLALVFIEDPEICIYAILSHTWGDGEVSFQDMADIERARKKQGFWKIERTCQLALDRNIEYAWVDTCCIDKSSSAELTEAINSMFRWYKQSHICFVLLSDLLSCDSWRVGACIRQCRWFTRGWTLQELIAPEEIEFYDRGWNLIGTNDSLQGPLSEITGIDAEILNNSDMLQTVPVARRMSWASSRQTTRVEDLAYCLFGIFDVNLPLIYGEGQKAFIRLQEAIARENNDLSLFAWTCPNEDMLPLHRQRRFRGILAESPAEFSECRGLQRISDPGVVPAEVTITNQGFRVGNMLSESEGEYLLNLDCIAGNYGLAMGQTGTIFIGLIRTAHGYVRHQSSRHTIMHPSLFQKSAMSSLPIPKTISPAESQLIRIRLRHRFSFDFITEIPFFECEIQKKPLHLWDHATKSFITDSYEAFTGIIEINATGSFQGGMPGNERMFELDARSVVIFGLEPVSIPNKSINSGKELKPWAGIYAAKDQSETSRAIYQILAQEKTHGFPHVAREAREIILSPRDTLGRLLPRNCYHRPVLRNGRSSPLDPFDDDILGESILSIEVEEGSDLVLYKMRLNLESPFGPLDHL</sequence>
<dbReference type="STRING" id="576137.A0A1L7XWR2"/>
<name>A0A1L7XWR2_9HELO</name>
<proteinExistence type="predicted"/>
<keyword evidence="3" id="KW-1185">Reference proteome</keyword>
<organism evidence="2 3">
    <name type="scientific">Phialocephala subalpina</name>
    <dbReference type="NCBI Taxonomy" id="576137"/>
    <lineage>
        <taxon>Eukaryota</taxon>
        <taxon>Fungi</taxon>
        <taxon>Dikarya</taxon>
        <taxon>Ascomycota</taxon>
        <taxon>Pezizomycotina</taxon>
        <taxon>Leotiomycetes</taxon>
        <taxon>Helotiales</taxon>
        <taxon>Mollisiaceae</taxon>
        <taxon>Phialocephala</taxon>
        <taxon>Phialocephala fortinii species complex</taxon>
    </lineage>
</organism>
<dbReference type="PANTHER" id="PTHR10622">
    <property type="entry name" value="HET DOMAIN-CONTAINING PROTEIN"/>
    <property type="match status" value="1"/>
</dbReference>
<dbReference type="PANTHER" id="PTHR10622:SF12">
    <property type="entry name" value="HET DOMAIN-CONTAINING PROTEIN"/>
    <property type="match status" value="1"/>
</dbReference>
<dbReference type="EMBL" id="FJOG01000072">
    <property type="protein sequence ID" value="CZR69502.1"/>
    <property type="molecule type" value="Genomic_DNA"/>
</dbReference>
<feature type="domain" description="Heterokaryon incompatibility" evidence="1">
    <location>
        <begin position="22"/>
        <end position="107"/>
    </location>
</feature>
<evidence type="ECO:0000313" key="3">
    <source>
        <dbReference type="Proteomes" id="UP000184330"/>
    </source>
</evidence>
<dbReference type="OrthoDB" id="674604at2759"/>
<dbReference type="Pfam" id="PF06985">
    <property type="entry name" value="HET"/>
    <property type="match status" value="1"/>
</dbReference>
<reference evidence="2 3" key="1">
    <citation type="submission" date="2016-03" db="EMBL/GenBank/DDBJ databases">
        <authorList>
            <person name="Ploux O."/>
        </authorList>
    </citation>
    <scope>NUCLEOTIDE SEQUENCE [LARGE SCALE GENOMIC DNA]</scope>
    <source>
        <strain evidence="2 3">UAMH 11012</strain>
    </source>
</reference>
<protein>
    <submittedName>
        <fullName evidence="2">Related to beta transducin-like protein</fullName>
    </submittedName>
</protein>
<dbReference type="AlphaFoldDB" id="A0A1L7XWR2"/>